<dbReference type="PANTHER" id="PTHR37292:SF2">
    <property type="entry name" value="DUF262 DOMAIN-CONTAINING PROTEIN"/>
    <property type="match status" value="1"/>
</dbReference>
<dbReference type="PANTHER" id="PTHR37292">
    <property type="entry name" value="VNG6097C"/>
    <property type="match status" value="1"/>
</dbReference>
<dbReference type="Pfam" id="PF03235">
    <property type="entry name" value="GmrSD_N"/>
    <property type="match status" value="1"/>
</dbReference>
<gene>
    <name evidence="2" type="ORF">S03H2_42852</name>
</gene>
<sequence>MRDIENKDLVLPEFQRDFVWKGDDVKKFMQSLYKNYPTGSLLIWKTLTPPKLRGEQKQSDKVYTRVLLDGQQRLTTLYLFIKGETPPYYLNMIKQFNLFFNVETEEFRYYQKILMERKREWISVVFFFKHESAAVFINNSNDKDYYFKHLDQLTKLESIKRYEYFVDEEKLGKLSDIKEVVRVFNLVNKQGKTLQEEDLALAYVCSFWPEIKDLFRKEISLYKQKGFHFDFKFLILCLNSVASGH</sequence>
<feature type="non-terminal residue" evidence="2">
    <location>
        <position position="245"/>
    </location>
</feature>
<name>X1H6E7_9ZZZZ</name>
<evidence type="ECO:0000313" key="2">
    <source>
        <dbReference type="EMBL" id="GAH65761.1"/>
    </source>
</evidence>
<dbReference type="AlphaFoldDB" id="X1H6E7"/>
<dbReference type="InterPro" id="IPR004919">
    <property type="entry name" value="GmrSD_N"/>
</dbReference>
<comment type="caution">
    <text evidence="2">The sequence shown here is derived from an EMBL/GenBank/DDBJ whole genome shotgun (WGS) entry which is preliminary data.</text>
</comment>
<evidence type="ECO:0000259" key="1">
    <source>
        <dbReference type="Pfam" id="PF03235"/>
    </source>
</evidence>
<dbReference type="EMBL" id="BARU01026701">
    <property type="protein sequence ID" value="GAH65761.1"/>
    <property type="molecule type" value="Genomic_DNA"/>
</dbReference>
<reference evidence="2" key="1">
    <citation type="journal article" date="2014" name="Front. Microbiol.">
        <title>High frequency of phylogenetically diverse reductive dehalogenase-homologous genes in deep subseafloor sedimentary metagenomes.</title>
        <authorList>
            <person name="Kawai M."/>
            <person name="Futagami T."/>
            <person name="Toyoda A."/>
            <person name="Takaki Y."/>
            <person name="Nishi S."/>
            <person name="Hori S."/>
            <person name="Arai W."/>
            <person name="Tsubouchi T."/>
            <person name="Morono Y."/>
            <person name="Uchiyama I."/>
            <person name="Ito T."/>
            <person name="Fujiyama A."/>
            <person name="Inagaki F."/>
            <person name="Takami H."/>
        </authorList>
    </citation>
    <scope>NUCLEOTIDE SEQUENCE</scope>
    <source>
        <strain evidence="2">Expedition CK06-06</strain>
    </source>
</reference>
<organism evidence="2">
    <name type="scientific">marine sediment metagenome</name>
    <dbReference type="NCBI Taxonomy" id="412755"/>
    <lineage>
        <taxon>unclassified sequences</taxon>
        <taxon>metagenomes</taxon>
        <taxon>ecological metagenomes</taxon>
    </lineage>
</organism>
<accession>X1H6E7</accession>
<protein>
    <recommendedName>
        <fullName evidence="1">GmrSD restriction endonucleases N-terminal domain-containing protein</fullName>
    </recommendedName>
</protein>
<feature type="domain" description="GmrSD restriction endonucleases N-terminal" evidence="1">
    <location>
        <begin position="6"/>
        <end position="204"/>
    </location>
</feature>
<proteinExistence type="predicted"/>